<evidence type="ECO:0000313" key="2">
    <source>
        <dbReference type="EMBL" id="GBM44407.1"/>
    </source>
</evidence>
<evidence type="ECO:0000256" key="1">
    <source>
        <dbReference type="SAM" id="MobiDB-lite"/>
    </source>
</evidence>
<comment type="caution">
    <text evidence="2">The sequence shown here is derived from an EMBL/GenBank/DDBJ whole genome shotgun (WGS) entry which is preliminary data.</text>
</comment>
<dbReference type="AlphaFoldDB" id="A0A4Y2FTR2"/>
<keyword evidence="3" id="KW-1185">Reference proteome</keyword>
<reference evidence="2 3" key="1">
    <citation type="journal article" date="2019" name="Sci. Rep.">
        <title>Orb-weaving spider Araneus ventricosus genome elucidates the spidroin gene catalogue.</title>
        <authorList>
            <person name="Kono N."/>
            <person name="Nakamura H."/>
            <person name="Ohtoshi R."/>
            <person name="Moran D.A.P."/>
            <person name="Shinohara A."/>
            <person name="Yoshida Y."/>
            <person name="Fujiwara M."/>
            <person name="Mori M."/>
            <person name="Tomita M."/>
            <person name="Arakawa K."/>
        </authorList>
    </citation>
    <scope>NUCLEOTIDE SEQUENCE [LARGE SCALE GENOMIC DNA]</scope>
</reference>
<evidence type="ECO:0000313" key="3">
    <source>
        <dbReference type="Proteomes" id="UP000499080"/>
    </source>
</evidence>
<feature type="region of interest" description="Disordered" evidence="1">
    <location>
        <begin position="71"/>
        <end position="128"/>
    </location>
</feature>
<sequence length="128" mass="14442">MTNRVEAKMTKSSRLIHKSIILPTATETFSITTKIRHDKVETEIILSNNDPDEIDATYDFSISRGAHLWSDPPVPKTSITQAGFPTFPTTKEKMTSRSTKRLLSMHLTASPVKNSLPIKQKEKDETEE</sequence>
<proteinExistence type="predicted"/>
<dbReference type="Proteomes" id="UP000499080">
    <property type="component" value="Unassembled WGS sequence"/>
</dbReference>
<feature type="compositionally biased region" description="Polar residues" evidence="1">
    <location>
        <begin position="77"/>
        <end position="89"/>
    </location>
</feature>
<accession>A0A4Y2FTR2</accession>
<protein>
    <submittedName>
        <fullName evidence="2">Uncharacterized protein</fullName>
    </submittedName>
</protein>
<gene>
    <name evidence="2" type="ORF">AVEN_128269_1</name>
</gene>
<name>A0A4Y2FTR2_ARAVE</name>
<organism evidence="2 3">
    <name type="scientific">Araneus ventricosus</name>
    <name type="common">Orbweaver spider</name>
    <name type="synonym">Epeira ventricosa</name>
    <dbReference type="NCBI Taxonomy" id="182803"/>
    <lineage>
        <taxon>Eukaryota</taxon>
        <taxon>Metazoa</taxon>
        <taxon>Ecdysozoa</taxon>
        <taxon>Arthropoda</taxon>
        <taxon>Chelicerata</taxon>
        <taxon>Arachnida</taxon>
        <taxon>Araneae</taxon>
        <taxon>Araneomorphae</taxon>
        <taxon>Entelegynae</taxon>
        <taxon>Araneoidea</taxon>
        <taxon>Araneidae</taxon>
        <taxon>Araneus</taxon>
    </lineage>
</organism>
<feature type="compositionally biased region" description="Basic and acidic residues" evidence="1">
    <location>
        <begin position="119"/>
        <end position="128"/>
    </location>
</feature>
<dbReference type="EMBL" id="BGPR01001064">
    <property type="protein sequence ID" value="GBM44407.1"/>
    <property type="molecule type" value="Genomic_DNA"/>
</dbReference>